<name>A0A5B7GKP8_PORTR</name>
<sequence>MLGEAAMGIKPLLLSSVDLAPGTNHTPCMSARGYVQSL</sequence>
<reference evidence="1 2" key="1">
    <citation type="submission" date="2019-05" db="EMBL/GenBank/DDBJ databases">
        <title>Another draft genome of Portunus trituberculatus and its Hox gene families provides insights of decapod evolution.</title>
        <authorList>
            <person name="Jeong J.-H."/>
            <person name="Song I."/>
            <person name="Kim S."/>
            <person name="Choi T."/>
            <person name="Kim D."/>
            <person name="Ryu S."/>
            <person name="Kim W."/>
        </authorList>
    </citation>
    <scope>NUCLEOTIDE SEQUENCE [LARGE SCALE GENOMIC DNA]</scope>
    <source>
        <tissue evidence="1">Muscle</tissue>
    </source>
</reference>
<dbReference type="AlphaFoldDB" id="A0A5B7GKP8"/>
<dbReference type="Proteomes" id="UP000324222">
    <property type="component" value="Unassembled WGS sequence"/>
</dbReference>
<gene>
    <name evidence="1" type="ORF">E2C01_052104</name>
</gene>
<evidence type="ECO:0000313" key="2">
    <source>
        <dbReference type="Proteomes" id="UP000324222"/>
    </source>
</evidence>
<evidence type="ECO:0000313" key="1">
    <source>
        <dbReference type="EMBL" id="MPC58109.1"/>
    </source>
</evidence>
<accession>A0A5B7GKP8</accession>
<dbReference type="EMBL" id="VSRR010015377">
    <property type="protein sequence ID" value="MPC58109.1"/>
    <property type="molecule type" value="Genomic_DNA"/>
</dbReference>
<organism evidence="1 2">
    <name type="scientific">Portunus trituberculatus</name>
    <name type="common">Swimming crab</name>
    <name type="synonym">Neptunus trituberculatus</name>
    <dbReference type="NCBI Taxonomy" id="210409"/>
    <lineage>
        <taxon>Eukaryota</taxon>
        <taxon>Metazoa</taxon>
        <taxon>Ecdysozoa</taxon>
        <taxon>Arthropoda</taxon>
        <taxon>Crustacea</taxon>
        <taxon>Multicrustacea</taxon>
        <taxon>Malacostraca</taxon>
        <taxon>Eumalacostraca</taxon>
        <taxon>Eucarida</taxon>
        <taxon>Decapoda</taxon>
        <taxon>Pleocyemata</taxon>
        <taxon>Brachyura</taxon>
        <taxon>Eubrachyura</taxon>
        <taxon>Portunoidea</taxon>
        <taxon>Portunidae</taxon>
        <taxon>Portuninae</taxon>
        <taxon>Portunus</taxon>
    </lineage>
</organism>
<proteinExistence type="predicted"/>
<keyword evidence="2" id="KW-1185">Reference proteome</keyword>
<protein>
    <submittedName>
        <fullName evidence="1">Uncharacterized protein</fullName>
    </submittedName>
</protein>
<comment type="caution">
    <text evidence="1">The sequence shown here is derived from an EMBL/GenBank/DDBJ whole genome shotgun (WGS) entry which is preliminary data.</text>
</comment>